<keyword evidence="6" id="KW-0975">Bacterial flagellum</keyword>
<comment type="caution">
    <text evidence="8">The sequence shown here is derived from an EMBL/GenBank/DDBJ whole genome shotgun (WGS) entry which is preliminary data.</text>
</comment>
<keyword evidence="9" id="KW-1185">Reference proteome</keyword>
<feature type="domain" description="Flagellar hook-associated protein FlgK helical" evidence="7">
    <location>
        <begin position="396"/>
        <end position="446"/>
    </location>
</feature>
<evidence type="ECO:0000256" key="3">
    <source>
        <dbReference type="ARBA" id="ARBA00009677"/>
    </source>
</evidence>
<dbReference type="PANTHER" id="PTHR30033:SF1">
    <property type="entry name" value="FLAGELLAR HOOK-ASSOCIATED PROTEIN 1"/>
    <property type="match status" value="1"/>
</dbReference>
<evidence type="ECO:0000256" key="6">
    <source>
        <dbReference type="ARBA" id="ARBA00023143"/>
    </source>
</evidence>
<keyword evidence="8" id="KW-0282">Flagellum</keyword>
<name>A0ABS1IWX6_9FIRM</name>
<protein>
    <recommendedName>
        <fullName evidence="4">Flagellar hook-associated protein 1</fullName>
    </recommendedName>
</protein>
<gene>
    <name evidence="8" type="primary">flgK</name>
    <name evidence="8" type="ORF">JJN12_01180</name>
</gene>
<evidence type="ECO:0000313" key="8">
    <source>
        <dbReference type="EMBL" id="MBK5896401.1"/>
    </source>
</evidence>
<evidence type="ECO:0000256" key="5">
    <source>
        <dbReference type="ARBA" id="ARBA00022525"/>
    </source>
</evidence>
<evidence type="ECO:0000256" key="1">
    <source>
        <dbReference type="ARBA" id="ARBA00004365"/>
    </source>
</evidence>
<keyword evidence="8" id="KW-0966">Cell projection</keyword>
<keyword evidence="5" id="KW-0964">Secreted</keyword>
<evidence type="ECO:0000313" key="9">
    <source>
        <dbReference type="Proteomes" id="UP000604730"/>
    </source>
</evidence>
<sequence length="618" mass="69563">MPSTFFGLDIGTSGLHTYQAALNTTAHNITNTRTEGYSRQQVNRQAKDPIAIAQRYGMVGTGVTANKISQVRDEYYDLKYRSANTVNGEYETRSYYLNNIQNFLNEIKDGGFNTNFKNLFNGMSEVEKNPTSKSARAQMVNQAYALTEYFNNVSENLKNTQNEVNFAIKNTVDTINSYGDQIATLTKQINMVEVSGGFANDLRDQRNLLVDKLSELTSVSVKEEKIGEALDGKLAGVTHYTVKINGGYLVNNYRANKLDVVPRDYISNINDVEGLYDVTWSDGQGFSAHNSHLGGKLGALFEMRDGNNMASLRCHVKEASEGDTEITLEDTNINSIEEMNFPPRGRIQLGSEEYEYTGFDVKIEKDEDTGKDKYKYIFKLKEDKPITKDISEDSKVVAKIGEQVNFKGIPYYLDQLNTFVRKFSKEFNEVHKTGVDLDGNQGEDFFNGIDKTTGENYKFKVPGTEDESGNEITEFSSDDETYYRLVAHNYSVTRTFKENPSLIAAASTISEGIENTDVMKKLESLQRDRTMFDHGKPEEFYQSLTSDIGVGAKTAETFAKNQDMMVKAINNQRLSISGVDSDEEAMDLVKFRNCYNLSAKVITVMNEIYNKLINEMAV</sequence>
<dbReference type="PANTHER" id="PTHR30033">
    <property type="entry name" value="FLAGELLAR HOOK-ASSOCIATED PROTEIN 1"/>
    <property type="match status" value="1"/>
</dbReference>
<dbReference type="RefSeq" id="WP_208427975.1">
    <property type="nucleotide sequence ID" value="NZ_JAEPRJ010000001.1"/>
</dbReference>
<dbReference type="InterPro" id="IPR053927">
    <property type="entry name" value="FlgK_helical"/>
</dbReference>
<dbReference type="InterPro" id="IPR002371">
    <property type="entry name" value="FlgK"/>
</dbReference>
<organism evidence="8 9">
    <name type="scientific">Catonella massiliensis</name>
    <dbReference type="NCBI Taxonomy" id="2799636"/>
    <lineage>
        <taxon>Bacteria</taxon>
        <taxon>Bacillati</taxon>
        <taxon>Bacillota</taxon>
        <taxon>Clostridia</taxon>
        <taxon>Lachnospirales</taxon>
        <taxon>Lachnospiraceae</taxon>
        <taxon>Catonella</taxon>
    </lineage>
</organism>
<dbReference type="NCBIfam" id="TIGR02492">
    <property type="entry name" value="flgK_ends"/>
    <property type="match status" value="1"/>
</dbReference>
<dbReference type="SUPFAM" id="SSF64518">
    <property type="entry name" value="Phase 1 flagellin"/>
    <property type="match status" value="1"/>
</dbReference>
<feature type="domain" description="Flagellar hook-associated protein FlgK helical" evidence="7">
    <location>
        <begin position="97"/>
        <end position="306"/>
    </location>
</feature>
<keyword evidence="8" id="KW-0969">Cilium</keyword>
<reference evidence="8 9" key="1">
    <citation type="submission" date="2021-01" db="EMBL/GenBank/DDBJ databases">
        <title>Isolation and description of Catonella massiliensis sp. nov., a novel Catonella species, isolated from a stable periodontitis subject.</title>
        <authorList>
            <person name="Antezack A."/>
            <person name="Boxberger M."/>
            <person name="La Scola B."/>
            <person name="Monnet-Corti V."/>
        </authorList>
    </citation>
    <scope>NUCLEOTIDE SEQUENCE [LARGE SCALE GENOMIC DNA]</scope>
    <source>
        <strain evidence="8 9">Marseille-Q4567</strain>
    </source>
</reference>
<evidence type="ECO:0000256" key="4">
    <source>
        <dbReference type="ARBA" id="ARBA00016244"/>
    </source>
</evidence>
<evidence type="ECO:0000259" key="7">
    <source>
        <dbReference type="Pfam" id="PF22638"/>
    </source>
</evidence>
<comment type="subcellular location">
    <subcellularLocation>
        <location evidence="1">Bacterial flagellum</location>
    </subcellularLocation>
    <subcellularLocation>
        <location evidence="2">Secreted</location>
    </subcellularLocation>
</comment>
<dbReference type="Pfam" id="PF22638">
    <property type="entry name" value="FlgK_D1"/>
    <property type="match status" value="2"/>
</dbReference>
<dbReference type="PRINTS" id="PR01005">
    <property type="entry name" value="FLGHOOKAP1"/>
</dbReference>
<dbReference type="EMBL" id="JAEPRJ010000001">
    <property type="protein sequence ID" value="MBK5896401.1"/>
    <property type="molecule type" value="Genomic_DNA"/>
</dbReference>
<comment type="similarity">
    <text evidence="3">Belongs to the flagella basal body rod proteins family.</text>
</comment>
<proteinExistence type="inferred from homology"/>
<accession>A0ABS1IWX6</accession>
<dbReference type="Proteomes" id="UP000604730">
    <property type="component" value="Unassembled WGS sequence"/>
</dbReference>
<evidence type="ECO:0000256" key="2">
    <source>
        <dbReference type="ARBA" id="ARBA00004613"/>
    </source>
</evidence>